<dbReference type="HOGENOM" id="CLU_1188082_0_0_7"/>
<comment type="caution">
    <text evidence="1">The sequence shown here is derived from an EMBL/GenBank/DDBJ whole genome shotgun (WGS) entry which is preliminary data.</text>
</comment>
<reference evidence="1 2" key="1">
    <citation type="submission" date="2010-10" db="EMBL/GenBank/DDBJ databases">
        <authorList>
            <consortium name="The Broad Institute Genome Sequencing Platform"/>
            <person name="Ward D."/>
            <person name="Earl A."/>
            <person name="Feldgarden M."/>
            <person name="Young S.K."/>
            <person name="Gargeya S."/>
            <person name="Zeng Q."/>
            <person name="Alvarado L."/>
            <person name="Berlin A."/>
            <person name="Bochicchio J."/>
            <person name="Chapman S.B."/>
            <person name="Chen Z."/>
            <person name="Freedman E."/>
            <person name="Gellesch M."/>
            <person name="Goldberg J."/>
            <person name="Griggs A."/>
            <person name="Gujja S."/>
            <person name="Heilman E."/>
            <person name="Heiman D."/>
            <person name="Howarth C."/>
            <person name="Mehta T."/>
            <person name="Neiman D."/>
            <person name="Pearson M."/>
            <person name="Roberts A."/>
            <person name="Saif S."/>
            <person name="Shea T."/>
            <person name="Shenoy N."/>
            <person name="Sisk P."/>
            <person name="Stolte C."/>
            <person name="Sykes S."/>
            <person name="White J."/>
            <person name="Yandava C."/>
            <person name="Allen-Vercoe E."/>
            <person name="Sibley C."/>
            <person name="Ambrose C.E."/>
            <person name="Strauss J."/>
            <person name="Daigneault M."/>
            <person name="Haas B."/>
            <person name="Nusbaum C."/>
            <person name="Birren B."/>
        </authorList>
    </citation>
    <scope>NUCLEOTIDE SEQUENCE [LARGE SCALE GENOMIC DNA]</scope>
    <source>
        <strain evidence="1 2">3_1_6</strain>
    </source>
</reference>
<proteinExistence type="predicted"/>
<reference evidence="1 2" key="2">
    <citation type="submission" date="2013-04" db="EMBL/GenBank/DDBJ databases">
        <title>The Genome Sequence of Bilophila wadsworthia 3_1_6.</title>
        <authorList>
            <consortium name="The Broad Institute Genomics Platform"/>
            <person name="Earl A."/>
            <person name="Ward D."/>
            <person name="Feldgarden M."/>
            <person name="Gevers D."/>
            <person name="Sibley C."/>
            <person name="Strauss J."/>
            <person name="Allen-Vercoe E."/>
            <person name="Walker B."/>
            <person name="Young S."/>
            <person name="Zeng Q."/>
            <person name="Gargeya S."/>
            <person name="Fitzgerald M."/>
            <person name="Haas B."/>
            <person name="Abouelleil A."/>
            <person name="Allen A.W."/>
            <person name="Alvarado L."/>
            <person name="Arachchi H.M."/>
            <person name="Berlin A.M."/>
            <person name="Chapman S.B."/>
            <person name="Gainer-Dewar J."/>
            <person name="Goldberg J."/>
            <person name="Griggs A."/>
            <person name="Gujja S."/>
            <person name="Hansen M."/>
            <person name="Howarth C."/>
            <person name="Imamovic A."/>
            <person name="Ireland A."/>
            <person name="Larimer J."/>
            <person name="McCowan C."/>
            <person name="Murphy C."/>
            <person name="Pearson M."/>
            <person name="Poon T.W."/>
            <person name="Priest M."/>
            <person name="Roberts A."/>
            <person name="Saif S."/>
            <person name="Shea T."/>
            <person name="Sisk P."/>
            <person name="Sykes S."/>
            <person name="Wortman J."/>
            <person name="Nusbaum C."/>
            <person name="Birren B."/>
        </authorList>
    </citation>
    <scope>NUCLEOTIDE SEQUENCE [LARGE SCALE GENOMIC DNA]</scope>
    <source>
        <strain evidence="1 2">3_1_6</strain>
    </source>
</reference>
<protein>
    <submittedName>
        <fullName evidence="1">Uncharacterized protein</fullName>
    </submittedName>
</protein>
<accession>S2KSU3</accession>
<gene>
    <name evidence="1" type="ORF">HMPREF0179_05080</name>
</gene>
<keyword evidence="2" id="KW-1185">Reference proteome</keyword>
<name>S2KSU3_BILW3</name>
<dbReference type="EMBL" id="ADCP02000001">
    <property type="protein sequence ID" value="EPC05795.1"/>
    <property type="molecule type" value="Genomic_DNA"/>
</dbReference>
<evidence type="ECO:0000313" key="1">
    <source>
        <dbReference type="EMBL" id="EPC05795.1"/>
    </source>
</evidence>
<evidence type="ECO:0000313" key="2">
    <source>
        <dbReference type="Proteomes" id="UP000006034"/>
    </source>
</evidence>
<sequence>MSQLARREKAPHRAAFVTSLSRWYIRRLLGNLPPFHPCLSAERRPRIVPYGTSPHYGHTPRKSRHSKPFLPSYQCIRNWSRSSEELCQTIGDIFSGGLVEAAPLLESSNRTQCSVSRGESGQHPKKQMRLEIIHGVLTTFQQPVGDVMYTGQEIMHGLTKTQYLTLPESSGRRKRHVPSTVLCGILSERDDMLFLCPIQSIRNWSGLSAAGYPITGGYSCAAKVHRRVHITAP</sequence>
<dbReference type="Proteomes" id="UP000006034">
    <property type="component" value="Unassembled WGS sequence"/>
</dbReference>
<organism evidence="1 2">
    <name type="scientific">Bilophila wadsworthia (strain 3_1_6)</name>
    <dbReference type="NCBI Taxonomy" id="563192"/>
    <lineage>
        <taxon>Bacteria</taxon>
        <taxon>Pseudomonadati</taxon>
        <taxon>Thermodesulfobacteriota</taxon>
        <taxon>Desulfovibrionia</taxon>
        <taxon>Desulfovibrionales</taxon>
        <taxon>Desulfovibrionaceae</taxon>
        <taxon>Bilophila</taxon>
    </lineage>
</organism>
<dbReference type="AlphaFoldDB" id="S2KSU3"/>